<dbReference type="GO" id="GO:0005085">
    <property type="term" value="F:guanyl-nucleotide exchange factor activity"/>
    <property type="evidence" value="ECO:0007669"/>
    <property type="project" value="TreeGrafter"/>
</dbReference>
<dbReference type="AlphaFoldDB" id="A0A6P5WTD7"/>
<dbReference type="InterPro" id="IPR003307">
    <property type="entry name" value="W2_domain"/>
</dbReference>
<dbReference type="RefSeq" id="XP_022718952.1">
    <property type="nucleotide sequence ID" value="XM_022863217.1"/>
</dbReference>
<dbReference type="PROSITE" id="PS51363">
    <property type="entry name" value="W2"/>
    <property type="match status" value="1"/>
</dbReference>
<dbReference type="Gene3D" id="1.25.40.180">
    <property type="match status" value="1"/>
</dbReference>
<dbReference type="GO" id="GO:0031369">
    <property type="term" value="F:translation initiation factor binding"/>
    <property type="evidence" value="ECO:0007669"/>
    <property type="project" value="TreeGrafter"/>
</dbReference>
<gene>
    <name evidence="3" type="primary">LOC111277073</name>
</gene>
<sequence length="84" mass="9764">MPGICQCVLPLVSTEILQEDATLKWADEKEGADESDKVFLKRSEKLVEWLREAEEEEEEEEDEDRDNHAMAKPWYIFAILFSCG</sequence>
<dbReference type="GeneID" id="111277073"/>
<feature type="domain" description="W2" evidence="1">
    <location>
        <begin position="1"/>
        <end position="60"/>
    </location>
</feature>
<protein>
    <submittedName>
        <fullName evidence="3">Translation initiation factor eIF-2B subunit epsilon-like isoform X2</fullName>
    </submittedName>
</protein>
<dbReference type="GO" id="GO:0005851">
    <property type="term" value="C:eukaryotic translation initiation factor 2B complex"/>
    <property type="evidence" value="ECO:0007669"/>
    <property type="project" value="TreeGrafter"/>
</dbReference>
<evidence type="ECO:0000259" key="1">
    <source>
        <dbReference type="PROSITE" id="PS51363"/>
    </source>
</evidence>
<accession>A0A6P5WTD7</accession>
<organism evidence="2 3">
    <name type="scientific">Durio zibethinus</name>
    <name type="common">Durian</name>
    <dbReference type="NCBI Taxonomy" id="66656"/>
    <lineage>
        <taxon>Eukaryota</taxon>
        <taxon>Viridiplantae</taxon>
        <taxon>Streptophyta</taxon>
        <taxon>Embryophyta</taxon>
        <taxon>Tracheophyta</taxon>
        <taxon>Spermatophyta</taxon>
        <taxon>Magnoliopsida</taxon>
        <taxon>eudicotyledons</taxon>
        <taxon>Gunneridae</taxon>
        <taxon>Pentapetalae</taxon>
        <taxon>rosids</taxon>
        <taxon>malvids</taxon>
        <taxon>Malvales</taxon>
        <taxon>Malvaceae</taxon>
        <taxon>Helicteroideae</taxon>
        <taxon>Durio</taxon>
    </lineage>
</organism>
<proteinExistence type="predicted"/>
<dbReference type="PANTHER" id="PTHR45887:SF1">
    <property type="entry name" value="TRANSLATION INITIATION FACTOR EIF-2B SUBUNIT EPSILON"/>
    <property type="match status" value="1"/>
</dbReference>
<dbReference type="InterPro" id="IPR051956">
    <property type="entry name" value="eIF2B_epsilon"/>
</dbReference>
<dbReference type="Proteomes" id="UP000515121">
    <property type="component" value="Unplaced"/>
</dbReference>
<dbReference type="Pfam" id="PF02020">
    <property type="entry name" value="W2"/>
    <property type="match status" value="1"/>
</dbReference>
<dbReference type="SUPFAM" id="SSF48371">
    <property type="entry name" value="ARM repeat"/>
    <property type="match status" value="1"/>
</dbReference>
<evidence type="ECO:0000313" key="2">
    <source>
        <dbReference type="Proteomes" id="UP000515121"/>
    </source>
</evidence>
<dbReference type="GO" id="GO:0003743">
    <property type="term" value="F:translation initiation factor activity"/>
    <property type="evidence" value="ECO:0007669"/>
    <property type="project" value="TreeGrafter"/>
</dbReference>
<keyword evidence="2" id="KW-1185">Reference proteome</keyword>
<dbReference type="InterPro" id="IPR016024">
    <property type="entry name" value="ARM-type_fold"/>
</dbReference>
<evidence type="ECO:0000313" key="3">
    <source>
        <dbReference type="RefSeq" id="XP_022718952.1"/>
    </source>
</evidence>
<name>A0A6P5WTD7_DURZI</name>
<reference evidence="3" key="1">
    <citation type="submission" date="2025-08" db="UniProtKB">
        <authorList>
            <consortium name="RefSeq"/>
        </authorList>
    </citation>
    <scope>IDENTIFICATION</scope>
    <source>
        <tissue evidence="3">Fruit stalk</tissue>
    </source>
</reference>
<dbReference type="PANTHER" id="PTHR45887">
    <property type="entry name" value="TRANSLATION INITIATION FACTOR EIF-2B SUBUNIT EPSILON"/>
    <property type="match status" value="1"/>
</dbReference>